<dbReference type="GO" id="GO:0005829">
    <property type="term" value="C:cytosol"/>
    <property type="evidence" value="ECO:0007669"/>
    <property type="project" value="TreeGrafter"/>
</dbReference>
<evidence type="ECO:0000256" key="7">
    <source>
        <dbReference type="ARBA" id="ARBA00022759"/>
    </source>
</evidence>
<dbReference type="InterPro" id="IPR004161">
    <property type="entry name" value="EFTu-like_2"/>
</dbReference>
<dbReference type="InterPro" id="IPR005517">
    <property type="entry name" value="Transl_elong_EFG/EF2_IV"/>
</dbReference>
<evidence type="ECO:0000256" key="11">
    <source>
        <dbReference type="ARBA" id="ARBA00022917"/>
    </source>
</evidence>
<comment type="similarity">
    <text evidence="2">Belongs to the TRAFAC class translation factor GTPase superfamily. Classic translation factor GTPase family. EF-G/EF-2 subfamily.</text>
</comment>
<dbReference type="SUPFAM" id="SSF54211">
    <property type="entry name" value="Ribosomal protein S5 domain 2-like"/>
    <property type="match status" value="1"/>
</dbReference>
<dbReference type="PANTHER" id="PTHR42908:SF3">
    <property type="entry name" value="ELONGATION FACTOR-LIKE GTPASE 1"/>
    <property type="match status" value="1"/>
</dbReference>
<dbReference type="InterPro" id="IPR006142">
    <property type="entry name" value="INTEIN"/>
</dbReference>
<dbReference type="PROSITE" id="PS51722">
    <property type="entry name" value="G_TR_2"/>
    <property type="match status" value="1"/>
</dbReference>
<dbReference type="GO" id="GO:0016539">
    <property type="term" value="P:intein-mediated protein splicing"/>
    <property type="evidence" value="ECO:0007669"/>
    <property type="project" value="InterPro"/>
</dbReference>
<keyword evidence="7" id="KW-0255">Endonuclease</keyword>
<dbReference type="NCBIfam" id="TIGR00490">
    <property type="entry name" value="aEF-2"/>
    <property type="match status" value="1"/>
</dbReference>
<evidence type="ECO:0000256" key="1">
    <source>
        <dbReference type="ARBA" id="ARBA00004496"/>
    </source>
</evidence>
<dbReference type="PROSITE" id="PS50818">
    <property type="entry name" value="INTEIN_C_TER"/>
    <property type="match status" value="1"/>
</dbReference>
<protein>
    <recommendedName>
        <fullName evidence="3">Elongation factor 2</fullName>
    </recommendedName>
</protein>
<gene>
    <name evidence="17" type="ORF">J4415_01850</name>
</gene>
<evidence type="ECO:0000259" key="15">
    <source>
        <dbReference type="PROSITE" id="PS50819"/>
    </source>
</evidence>
<feature type="domain" description="Tr-type G" evidence="16">
    <location>
        <begin position="533"/>
        <end position="774"/>
    </location>
</feature>
<dbReference type="InterPro" id="IPR031157">
    <property type="entry name" value="G_TR_CS"/>
</dbReference>
<dbReference type="PRINTS" id="PR00379">
    <property type="entry name" value="INTEIN"/>
</dbReference>
<dbReference type="SUPFAM" id="SSF54980">
    <property type="entry name" value="EF-G C-terminal domain-like"/>
    <property type="match status" value="2"/>
</dbReference>
<name>A0A8T4KQF5_9ARCH</name>
<comment type="subcellular location">
    <subcellularLocation>
        <location evidence="1">Cytoplasm</location>
    </subcellularLocation>
</comment>
<keyword evidence="9" id="KW-0068">Autocatalytic cleavage</keyword>
<dbReference type="InterPro" id="IPR027434">
    <property type="entry name" value="Homing_endonucl"/>
</dbReference>
<dbReference type="Pfam" id="PF00009">
    <property type="entry name" value="GTP_EFTU"/>
    <property type="match status" value="1"/>
</dbReference>
<keyword evidence="6" id="KW-0547">Nucleotide-binding</keyword>
<dbReference type="Gene3D" id="2.40.30.10">
    <property type="entry name" value="Translation factors"/>
    <property type="match status" value="1"/>
</dbReference>
<reference evidence="17" key="2">
    <citation type="submission" date="2021-05" db="EMBL/GenBank/DDBJ databases">
        <title>Protein family content uncovers lineage relationships and bacterial pathway maintenance mechanisms in DPANN archaea.</title>
        <authorList>
            <person name="Castelle C.J."/>
            <person name="Meheust R."/>
            <person name="Jaffe A.L."/>
            <person name="Seitz K."/>
            <person name="Gong X."/>
            <person name="Baker B.J."/>
            <person name="Banfield J.F."/>
        </authorList>
    </citation>
    <scope>NUCLEOTIDE SEQUENCE</scope>
    <source>
        <strain evidence="17">RIFCSPHIGHO2_01_FULL_AR10_44_11</strain>
    </source>
</reference>
<dbReference type="InterPro" id="IPR004042">
    <property type="entry name" value="Intein_endonuc_central"/>
</dbReference>
<dbReference type="Pfam" id="PF03144">
    <property type="entry name" value="GTP_EFTU_D2"/>
    <property type="match status" value="1"/>
</dbReference>
<evidence type="ECO:0000256" key="8">
    <source>
        <dbReference type="ARBA" id="ARBA00022768"/>
    </source>
</evidence>
<dbReference type="Gene3D" id="3.40.50.300">
    <property type="entry name" value="P-loop containing nucleotide triphosphate hydrolases"/>
    <property type="match status" value="1"/>
</dbReference>
<reference evidence="17" key="1">
    <citation type="submission" date="2021-03" db="EMBL/GenBank/DDBJ databases">
        <authorList>
            <person name="Jaffe A."/>
        </authorList>
    </citation>
    <scope>NUCLEOTIDE SEQUENCE</scope>
    <source>
        <strain evidence="17">RIFCSPHIGHO2_01_FULL_AR10_44_11</strain>
    </source>
</reference>
<sequence>MARKEDVAQIAQKMMYQQNNIRNIGTVAHIDHGKCVAPETRMQLADGSTIEAEIVYDKASLLGKKALEDGEKIVYAMENGFDIFSLNKNTGKVEIKKISHAWKLKGGRLLKIRLRNKFEIATTPEHKYLLFDGVDFIEKTASELHVGERIVAGRKVEPIPAYNLKEKILRLLASEPFYAILERNIAENLKKEILKKGIEKVSSIVAPEIKAKSFYHGCYRNRYKLGHLVRLIELLDISPEKIYDSIERICYRTCKNSSSVKLPQTFEDLYYLAGLFVGDGSHNRFVVGKKELENRFISICGTLGIKPIHREYAGKTKELAVTKSLMLLLHCLFDYPLKKKSHNVRISEFLASSPSNLVSRFISGYFDCDGTVEKSRKAVSLSSASWQMLKDLQLLLMRFGCTSILNSKKMAIYITGESIRNFNENIGFSLVEKQQRAMSIGKNIDGSTVCDCVPCDGIRKLRESMHLSKAAVSHHYYKYENAVYAPVRGTYKNLMKMILKESRIATKSIDELAFIEIENIEEIERETVYDFTVPENHNFLAEGIFIHNTTLSDNLVAAAGLISKELAGKQQFMDYYELEQERGITINAANVSMVHNVNGEDYLINLIDTPGHVDFGGEVIRAMRAVDGVILVVDSVEGVMPQTETVIRQALREKVKPVLFINKVDRLVNELQLTEQQMQERFIKTITQVNALIKRSAADEFKEKWQVRVQDGSVTFGSAYNNWALNSDTIAENKMGFKEVYEYCKNGKQKELAQKTKLHSAVLGMVVKHLPSPLVSQKYRIPTIWTGDLQSEEGKAMMNCDPKGPIAMMVNDVAVDPHAGDVATGRIYSGTIRRGTLVKLIGMQKDVSVQQVCLYMGPERITVDEIPAGNIAAIVGIREVYAGETISTSKIKEFESFMTTVEPVMTVSVEPKSTKDLPKLIEVIRQITKEDPNVKAALNQETGEHLLSGMGELHLEITQYRIETDHKVPIQVSTPIVVYKETIAKSSATLEGKSPNKHNKFKLRVEPMEEEIRIKLIEARLQGKVREKDKEIVPKLMDIGFSRDEAKSAWAIHNNNILIDESRGVQNLNEVKELVVQGFMDAMNEGPLAKERCIGIKVYIDDANLHEDAIHRGPAQVLPAVTRTIYACMLSADALLLEPKQLLTINVPQDYMGSAAKELGARRTQINEMRTEGDTALIIAKAPVKELIGFSAAIRSATQGRAVWTAEYAGYEKLPRELQAQVVKETRQRKGMDIEVKPYQFFLES</sequence>
<dbReference type="Pfam" id="PF14890">
    <property type="entry name" value="Intein_splicing"/>
    <property type="match status" value="1"/>
</dbReference>
<evidence type="ECO:0000256" key="9">
    <source>
        <dbReference type="ARBA" id="ARBA00022813"/>
    </source>
</evidence>
<comment type="caution">
    <text evidence="17">The sequence shown here is derived from an EMBL/GenBank/DDBJ whole genome shotgun (WGS) entry which is preliminary data.</text>
</comment>
<dbReference type="InterPro" id="IPR030934">
    <property type="entry name" value="Intein_C"/>
</dbReference>
<evidence type="ECO:0000256" key="2">
    <source>
        <dbReference type="ARBA" id="ARBA00005870"/>
    </source>
</evidence>
<keyword evidence="7" id="KW-0378">Hydrolase</keyword>
<accession>A0A8T4KQF5</accession>
<feature type="domain" description="DOD-type homing endonuclease" evidence="15">
    <location>
        <begin position="272"/>
        <end position="401"/>
    </location>
</feature>
<dbReference type="Gene3D" id="2.170.16.10">
    <property type="entry name" value="Hedgehog/Intein (Hint) domain"/>
    <property type="match status" value="2"/>
</dbReference>
<dbReference type="Gene3D" id="3.30.230.10">
    <property type="match status" value="1"/>
</dbReference>
<dbReference type="GO" id="GO:0004519">
    <property type="term" value="F:endonuclease activity"/>
    <property type="evidence" value="ECO:0007669"/>
    <property type="project" value="UniProtKB-KW"/>
</dbReference>
<dbReference type="Pfam" id="PF00679">
    <property type="entry name" value="EFG_C"/>
    <property type="match status" value="1"/>
</dbReference>
<dbReference type="Proteomes" id="UP000677687">
    <property type="component" value="Unassembled WGS sequence"/>
</dbReference>
<evidence type="ECO:0000256" key="13">
    <source>
        <dbReference type="ARBA" id="ARBA00023134"/>
    </source>
</evidence>
<dbReference type="CDD" id="cd16261">
    <property type="entry name" value="EF2_snRNP_III"/>
    <property type="match status" value="1"/>
</dbReference>
<dbReference type="SMART" id="SM00306">
    <property type="entry name" value="HintN"/>
    <property type="match status" value="1"/>
</dbReference>
<dbReference type="SMART" id="SM00889">
    <property type="entry name" value="EFG_IV"/>
    <property type="match status" value="1"/>
</dbReference>
<dbReference type="CDD" id="cd03713">
    <property type="entry name" value="EFG_mtEFG_C"/>
    <property type="match status" value="1"/>
</dbReference>
<dbReference type="SUPFAM" id="SSF55608">
    <property type="entry name" value="Homing endonucleases"/>
    <property type="match status" value="1"/>
</dbReference>
<dbReference type="NCBIfam" id="TIGR01443">
    <property type="entry name" value="intein_Cterm"/>
    <property type="match status" value="1"/>
</dbReference>
<dbReference type="GO" id="GO:0005525">
    <property type="term" value="F:GTP binding"/>
    <property type="evidence" value="ECO:0007669"/>
    <property type="project" value="UniProtKB-KW"/>
</dbReference>
<evidence type="ECO:0000259" key="16">
    <source>
        <dbReference type="PROSITE" id="PS51722"/>
    </source>
</evidence>
<dbReference type="AlphaFoldDB" id="A0A8T4KQF5"/>
<evidence type="ECO:0000313" key="18">
    <source>
        <dbReference type="Proteomes" id="UP000677687"/>
    </source>
</evidence>
<evidence type="ECO:0000256" key="4">
    <source>
        <dbReference type="ARBA" id="ARBA00022490"/>
    </source>
</evidence>
<dbReference type="CDD" id="cd16268">
    <property type="entry name" value="EF2_II"/>
    <property type="match status" value="1"/>
</dbReference>
<keyword evidence="5" id="KW-0540">Nuclease</keyword>
<dbReference type="Pfam" id="PF03764">
    <property type="entry name" value="EFG_IV"/>
    <property type="match status" value="1"/>
</dbReference>
<dbReference type="Pfam" id="PF14528">
    <property type="entry name" value="LAGLIDADG_3"/>
    <property type="match status" value="1"/>
</dbReference>
<evidence type="ECO:0000313" key="17">
    <source>
        <dbReference type="EMBL" id="MBS3057348.1"/>
    </source>
</evidence>
<dbReference type="CDD" id="cd00081">
    <property type="entry name" value="Hint"/>
    <property type="match status" value="1"/>
</dbReference>
<dbReference type="CDD" id="cd01681">
    <property type="entry name" value="aeEF2_snRNP_like_IV"/>
    <property type="match status" value="1"/>
</dbReference>
<comment type="function">
    <text evidence="14">Catalyzes the GTP-dependent ribosomal translocation step during translation elongation. During this step, the ribosome changes from the pre-translocational (PRE) to the post-translocational (POST) state as the newly formed A-site-bound peptidyl-tRNA and P-site-bound deacylated tRNA move to the P and E sites, respectively. Catalyzes the coordinated movement of the two tRNA molecules, the mRNA and conformational changes in the ribosome.</text>
</comment>
<dbReference type="InterPro" id="IPR027417">
    <property type="entry name" value="P-loop_NTPase"/>
</dbReference>
<evidence type="ECO:0000256" key="3">
    <source>
        <dbReference type="ARBA" id="ARBA00017891"/>
    </source>
</evidence>
<dbReference type="InterPro" id="IPR036844">
    <property type="entry name" value="Hint_dom_sf"/>
</dbReference>
<dbReference type="InterPro" id="IPR006141">
    <property type="entry name" value="Intein_N"/>
</dbReference>
<dbReference type="InterPro" id="IPR020568">
    <property type="entry name" value="Ribosomal_Su5_D2-typ_SF"/>
</dbReference>
<dbReference type="PROSITE" id="PS50817">
    <property type="entry name" value="INTEIN_N_TER"/>
    <property type="match status" value="1"/>
</dbReference>
<keyword evidence="8 17" id="KW-0251">Elongation factor</keyword>
<dbReference type="FunFam" id="3.30.70.870:FF:000002">
    <property type="entry name" value="Translation elongation factor 2"/>
    <property type="match status" value="1"/>
</dbReference>
<dbReference type="GO" id="GO:0003746">
    <property type="term" value="F:translation elongation factor activity"/>
    <property type="evidence" value="ECO:0007669"/>
    <property type="project" value="UniProtKB-KW"/>
</dbReference>
<evidence type="ECO:0000256" key="14">
    <source>
        <dbReference type="ARBA" id="ARBA00024731"/>
    </source>
</evidence>
<dbReference type="PROSITE" id="PS00301">
    <property type="entry name" value="G_TR_1"/>
    <property type="match status" value="1"/>
</dbReference>
<dbReference type="InterPro" id="IPR035649">
    <property type="entry name" value="EFG_V"/>
</dbReference>
<dbReference type="PROSITE" id="PS50819">
    <property type="entry name" value="INTEIN_ENDONUCLEASE"/>
    <property type="match status" value="1"/>
</dbReference>
<keyword evidence="11" id="KW-0648">Protein biosynthesis</keyword>
<dbReference type="Pfam" id="PF14492">
    <property type="entry name" value="EFG_III"/>
    <property type="match status" value="1"/>
</dbReference>
<dbReference type="InterPro" id="IPR000795">
    <property type="entry name" value="T_Tr_GTP-bd_dom"/>
</dbReference>
<dbReference type="InterPro" id="IPR003587">
    <property type="entry name" value="Hint_dom_N"/>
</dbReference>
<evidence type="ECO:0000256" key="12">
    <source>
        <dbReference type="ARBA" id="ARBA00023000"/>
    </source>
</evidence>
<evidence type="ECO:0000256" key="5">
    <source>
        <dbReference type="ARBA" id="ARBA00022722"/>
    </source>
</evidence>
<keyword evidence="10" id="KW-0404">Intron homing</keyword>
<keyword evidence="4" id="KW-0963">Cytoplasm</keyword>
<evidence type="ECO:0000256" key="10">
    <source>
        <dbReference type="ARBA" id="ARBA00022886"/>
    </source>
</evidence>
<dbReference type="SUPFAM" id="SSF52540">
    <property type="entry name" value="P-loop containing nucleoside triphosphate hydrolases"/>
    <property type="match status" value="1"/>
</dbReference>
<proteinExistence type="inferred from homology"/>
<dbReference type="InterPro" id="IPR035647">
    <property type="entry name" value="EFG_III/V"/>
</dbReference>
<dbReference type="Gene3D" id="3.30.70.240">
    <property type="match status" value="1"/>
</dbReference>
<dbReference type="EMBL" id="JAGVWD010000023">
    <property type="protein sequence ID" value="MBS3057348.1"/>
    <property type="molecule type" value="Genomic_DNA"/>
</dbReference>
<dbReference type="Gene3D" id="3.10.28.10">
    <property type="entry name" value="Homing endonucleases"/>
    <property type="match status" value="1"/>
</dbReference>
<dbReference type="NCBIfam" id="TIGR01445">
    <property type="entry name" value="intein_Nterm"/>
    <property type="match status" value="1"/>
</dbReference>
<dbReference type="NCBIfam" id="TIGR00231">
    <property type="entry name" value="small_GTP"/>
    <property type="match status" value="1"/>
</dbReference>
<dbReference type="InterPro" id="IPR003586">
    <property type="entry name" value="Hint_dom_C"/>
</dbReference>
<evidence type="ECO:0000256" key="6">
    <source>
        <dbReference type="ARBA" id="ARBA00022741"/>
    </source>
</evidence>
<keyword evidence="13" id="KW-0342">GTP-binding</keyword>
<dbReference type="InterPro" id="IPR041095">
    <property type="entry name" value="EFG_II"/>
</dbReference>
<dbReference type="GO" id="GO:0003924">
    <property type="term" value="F:GTPase activity"/>
    <property type="evidence" value="ECO:0007669"/>
    <property type="project" value="InterPro"/>
</dbReference>
<dbReference type="SMART" id="SM00305">
    <property type="entry name" value="HintC"/>
    <property type="match status" value="1"/>
</dbReference>
<dbReference type="InterPro" id="IPR000640">
    <property type="entry name" value="EFG_V-like"/>
</dbReference>
<dbReference type="SUPFAM" id="SSF50447">
    <property type="entry name" value="Translation proteins"/>
    <property type="match status" value="1"/>
</dbReference>
<dbReference type="SUPFAM" id="SSF51294">
    <property type="entry name" value="Hedgehog/intein (Hint) domain"/>
    <property type="match status" value="1"/>
</dbReference>
<dbReference type="InterPro" id="IPR014721">
    <property type="entry name" value="Ribsml_uS5_D2-typ_fold_subgr"/>
</dbReference>
<dbReference type="InterPro" id="IPR004543">
    <property type="entry name" value="Transl_elong_EFG/EF2_arc"/>
</dbReference>
<dbReference type="GO" id="GO:0006314">
    <property type="term" value="P:intron homing"/>
    <property type="evidence" value="ECO:0007669"/>
    <property type="project" value="UniProtKB-KW"/>
</dbReference>
<dbReference type="PANTHER" id="PTHR42908">
    <property type="entry name" value="TRANSLATION ELONGATION FACTOR-RELATED"/>
    <property type="match status" value="1"/>
</dbReference>
<dbReference type="SMART" id="SM00838">
    <property type="entry name" value="EFG_C"/>
    <property type="match status" value="1"/>
</dbReference>
<dbReference type="Gene3D" id="3.30.70.870">
    <property type="entry name" value="Elongation Factor G (Translational Gtpase), domain 3"/>
    <property type="match status" value="1"/>
</dbReference>
<dbReference type="InterPro" id="IPR009000">
    <property type="entry name" value="Transl_B-barrel_sf"/>
</dbReference>
<dbReference type="GO" id="GO:1990904">
    <property type="term" value="C:ribonucleoprotein complex"/>
    <property type="evidence" value="ECO:0007669"/>
    <property type="project" value="TreeGrafter"/>
</dbReference>
<organism evidence="17 18">
    <name type="scientific">Candidatus Iainarchaeum sp</name>
    <dbReference type="NCBI Taxonomy" id="3101447"/>
    <lineage>
        <taxon>Archaea</taxon>
        <taxon>Candidatus Iainarchaeota</taxon>
        <taxon>Candidatus Iainarchaeia</taxon>
        <taxon>Candidatus Iainarchaeales</taxon>
        <taxon>Candidatus Iainarchaeaceae</taxon>
        <taxon>Candidatus Iainarchaeum</taxon>
    </lineage>
</organism>
<keyword evidence="12" id="KW-0651">Protein splicing</keyword>
<dbReference type="InterPro" id="IPR005225">
    <property type="entry name" value="Small_GTP-bd"/>
</dbReference>
<dbReference type="InterPro" id="IPR004860">
    <property type="entry name" value="LAGLIDADG_dom"/>
</dbReference>